<evidence type="ECO:0000313" key="6">
    <source>
        <dbReference type="Proteomes" id="UP000231990"/>
    </source>
</evidence>
<evidence type="ECO:0000313" key="5">
    <source>
        <dbReference type="Proteomes" id="UP000231962"/>
    </source>
</evidence>
<feature type="compositionally biased region" description="Low complexity" evidence="1">
    <location>
        <begin position="57"/>
        <end position="67"/>
    </location>
</feature>
<dbReference type="InterPro" id="IPR025388">
    <property type="entry name" value="Alginate_export_dom"/>
</dbReference>
<evidence type="ECO:0000259" key="2">
    <source>
        <dbReference type="Pfam" id="PF13372"/>
    </source>
</evidence>
<proteinExistence type="predicted"/>
<dbReference type="Proteomes" id="UP000231962">
    <property type="component" value="Unassembled WGS sequence"/>
</dbReference>
<dbReference type="EMBL" id="NPDY01000001">
    <property type="protein sequence ID" value="PJZ70985.1"/>
    <property type="molecule type" value="Genomic_DNA"/>
</dbReference>
<dbReference type="OrthoDB" id="340926at2"/>
<feature type="domain" description="Alginate export" evidence="2">
    <location>
        <begin position="110"/>
        <end position="570"/>
    </location>
</feature>
<dbReference type="AlphaFoldDB" id="A0A2M9ZR06"/>
<dbReference type="RefSeq" id="WP_100711928.1">
    <property type="nucleotide sequence ID" value="NZ_NPDY01000001.1"/>
</dbReference>
<comment type="caution">
    <text evidence="4">The sequence shown here is derived from an EMBL/GenBank/DDBJ whole genome shotgun (WGS) entry which is preliminary data.</text>
</comment>
<accession>A0A2M9ZR06</accession>
<dbReference type="Pfam" id="PF13372">
    <property type="entry name" value="Alginate_exp"/>
    <property type="match status" value="1"/>
</dbReference>
<sequence>MKTIQLLRKELNALSVKSIQIVCTGALLLLIPNLFQISVAQEKNTSPEKVAPSEKGTAAATAPAATPEEQPYQSPWKKDGIPTDYLKNILLPAEQTKAVSKNQKAWVTDYLRVGLLVRPRFEAKDNGDFNKKTDDSYQFTGQTSQVWFLLDPSPYYTIKVTIQDMRVWGGTQSASVGDNRRYAFAEAGTQFGNPGDKGVAQNNTFLREGWVLLKNLPVPVNVQIGRMAFTYGDQRMIGVANWLHNALSFDGVRFIYESDLLSLHAFATQITEQTNGPNGLLTANGTKNGSINDSYFYGTYNSIKTKPIWIDLYAISYSKKWLPAPGAVTTQDRLRQQDNINIAGFRITNRTVNGQTIAKEDRWDWTFESAWQYGSTGLRTTDDWYFQGVKSGGKDVGTKNQYYSGQFHYFSTGYKVLDSLRLGVQYSYASGDRNRTDASASGWNNLFMPRHSTFNPWNNINGQAEMVGWSNARSYSFHINYKTEKMGEFMFVAWDHYKAAAQDAWYSAGGGQQKGLSTEDPSNNPWNRKTTLGRRLLLEYDFTWIYTWHDNVSIWAGFSLMKAQDAIRNIRNNASDPNPDNRYTFDGTAKFYYLMVAASF</sequence>
<keyword evidence="5" id="KW-1185">Reference proteome</keyword>
<gene>
    <name evidence="3" type="ORF">CH360_00140</name>
    <name evidence="4" type="ORF">CH373_00140</name>
</gene>
<name>A0A2M9ZR06_9LEPT</name>
<evidence type="ECO:0000313" key="3">
    <source>
        <dbReference type="EMBL" id="PJZ70985.1"/>
    </source>
</evidence>
<organism evidence="4 6">
    <name type="scientific">Leptospira perolatii</name>
    <dbReference type="NCBI Taxonomy" id="2023191"/>
    <lineage>
        <taxon>Bacteria</taxon>
        <taxon>Pseudomonadati</taxon>
        <taxon>Spirochaetota</taxon>
        <taxon>Spirochaetia</taxon>
        <taxon>Leptospirales</taxon>
        <taxon>Leptospiraceae</taxon>
        <taxon>Leptospira</taxon>
    </lineage>
</organism>
<protein>
    <recommendedName>
        <fullName evidence="2">Alginate export domain-containing protein</fullName>
    </recommendedName>
</protein>
<feature type="region of interest" description="Disordered" evidence="1">
    <location>
        <begin position="46"/>
        <end position="77"/>
    </location>
</feature>
<evidence type="ECO:0000256" key="1">
    <source>
        <dbReference type="SAM" id="MobiDB-lite"/>
    </source>
</evidence>
<dbReference type="Proteomes" id="UP000231990">
    <property type="component" value="Unassembled WGS sequence"/>
</dbReference>
<reference evidence="5 6" key="1">
    <citation type="submission" date="2017-07" db="EMBL/GenBank/DDBJ databases">
        <title>Leptospira spp. isolated from tropical soils.</title>
        <authorList>
            <person name="Thibeaux R."/>
            <person name="Iraola G."/>
            <person name="Ferres I."/>
            <person name="Bierque E."/>
            <person name="Girault D."/>
            <person name="Soupe-Gilbert M.-E."/>
            <person name="Picardeau M."/>
            <person name="Goarant C."/>
        </authorList>
    </citation>
    <scope>NUCLEOTIDE SEQUENCE [LARGE SCALE GENOMIC DNA]</scope>
    <source>
        <strain evidence="4 6">FH1-B-B1</strain>
        <strain evidence="3 5">FH1-B-C1</strain>
    </source>
</reference>
<dbReference type="EMBL" id="NPDZ01000001">
    <property type="protein sequence ID" value="PJZ74517.1"/>
    <property type="molecule type" value="Genomic_DNA"/>
</dbReference>
<evidence type="ECO:0000313" key="4">
    <source>
        <dbReference type="EMBL" id="PJZ74517.1"/>
    </source>
</evidence>